<evidence type="ECO:0000313" key="2">
    <source>
        <dbReference type="Proteomes" id="UP001054252"/>
    </source>
</evidence>
<dbReference type="Proteomes" id="UP001054252">
    <property type="component" value="Unassembled WGS sequence"/>
</dbReference>
<gene>
    <name evidence="1" type="ORF">SLEP1_g28085</name>
</gene>
<name>A0AAV5K509_9ROSI</name>
<dbReference type="AlphaFoldDB" id="A0AAV5K509"/>
<reference evidence="1 2" key="1">
    <citation type="journal article" date="2021" name="Commun. Biol.">
        <title>The genome of Shorea leprosula (Dipterocarpaceae) highlights the ecological relevance of drought in aseasonal tropical rainforests.</title>
        <authorList>
            <person name="Ng K.K.S."/>
            <person name="Kobayashi M.J."/>
            <person name="Fawcett J.A."/>
            <person name="Hatakeyama M."/>
            <person name="Paape T."/>
            <person name="Ng C.H."/>
            <person name="Ang C.C."/>
            <person name="Tnah L.H."/>
            <person name="Lee C.T."/>
            <person name="Nishiyama T."/>
            <person name="Sese J."/>
            <person name="O'Brien M.J."/>
            <person name="Copetti D."/>
            <person name="Mohd Noor M.I."/>
            <person name="Ong R.C."/>
            <person name="Putra M."/>
            <person name="Sireger I.Z."/>
            <person name="Indrioko S."/>
            <person name="Kosugi Y."/>
            <person name="Izuno A."/>
            <person name="Isagi Y."/>
            <person name="Lee S.L."/>
            <person name="Shimizu K.K."/>
        </authorList>
    </citation>
    <scope>NUCLEOTIDE SEQUENCE [LARGE SCALE GENOMIC DNA]</scope>
    <source>
        <strain evidence="1">214</strain>
    </source>
</reference>
<dbReference type="EMBL" id="BPVZ01000048">
    <property type="protein sequence ID" value="GKV17605.1"/>
    <property type="molecule type" value="Genomic_DNA"/>
</dbReference>
<accession>A0AAV5K509</accession>
<keyword evidence="2" id="KW-1185">Reference proteome</keyword>
<proteinExistence type="predicted"/>
<sequence>MGRDSPTSWDLVDILSVLKECVEEMVNSMERLIKSIRLISEASGDKYSKAQELMKNLNNVEILDQ</sequence>
<organism evidence="1 2">
    <name type="scientific">Rubroshorea leprosula</name>
    <dbReference type="NCBI Taxonomy" id="152421"/>
    <lineage>
        <taxon>Eukaryota</taxon>
        <taxon>Viridiplantae</taxon>
        <taxon>Streptophyta</taxon>
        <taxon>Embryophyta</taxon>
        <taxon>Tracheophyta</taxon>
        <taxon>Spermatophyta</taxon>
        <taxon>Magnoliopsida</taxon>
        <taxon>eudicotyledons</taxon>
        <taxon>Gunneridae</taxon>
        <taxon>Pentapetalae</taxon>
        <taxon>rosids</taxon>
        <taxon>malvids</taxon>
        <taxon>Malvales</taxon>
        <taxon>Dipterocarpaceae</taxon>
        <taxon>Rubroshorea</taxon>
    </lineage>
</organism>
<protein>
    <submittedName>
        <fullName evidence="1">Uncharacterized protein</fullName>
    </submittedName>
</protein>
<comment type="caution">
    <text evidence="1">The sequence shown here is derived from an EMBL/GenBank/DDBJ whole genome shotgun (WGS) entry which is preliminary data.</text>
</comment>
<evidence type="ECO:0000313" key="1">
    <source>
        <dbReference type="EMBL" id="GKV17605.1"/>
    </source>
</evidence>